<evidence type="ECO:0000313" key="5">
    <source>
        <dbReference type="EMBL" id="MEJ5903083.1"/>
    </source>
</evidence>
<gene>
    <name evidence="5" type="ORF">V7V80_00070</name>
</gene>
<dbReference type="Gene3D" id="3.40.50.880">
    <property type="match status" value="1"/>
</dbReference>
<feature type="domain" description="DJ-1/PfpI" evidence="4">
    <location>
        <begin position="29"/>
        <end position="224"/>
    </location>
</feature>
<dbReference type="Pfam" id="PF01965">
    <property type="entry name" value="DJ-1_PfpI"/>
    <property type="match status" value="1"/>
</dbReference>
<dbReference type="CDD" id="cd03141">
    <property type="entry name" value="GATase1_Hsp31_like"/>
    <property type="match status" value="1"/>
</dbReference>
<dbReference type="EMBL" id="JBBHLD010000001">
    <property type="protein sequence ID" value="MEJ5903083.1"/>
    <property type="molecule type" value="Genomic_DNA"/>
</dbReference>
<dbReference type="PANTHER" id="PTHR48094">
    <property type="entry name" value="PROTEIN/NUCLEIC ACID DEGLYCASE DJ-1-RELATED"/>
    <property type="match status" value="1"/>
</dbReference>
<reference evidence="5 6" key="1">
    <citation type="submission" date="2024-02" db="EMBL/GenBank/DDBJ databases">
        <title>Identification of pathogenicity and growth-promoting functions of Pseudomonas putida variants.</title>
        <authorList>
            <person name="Sun J."/>
        </authorList>
    </citation>
    <scope>NUCLEOTIDE SEQUENCE [LARGE SCALE GENOMIC DNA]</scope>
    <source>
        <strain evidence="5 6">A04</strain>
    </source>
</reference>
<dbReference type="InterPro" id="IPR050325">
    <property type="entry name" value="Prot/Nucl_acid_deglycase"/>
</dbReference>
<evidence type="ECO:0000259" key="4">
    <source>
        <dbReference type="Pfam" id="PF01965"/>
    </source>
</evidence>
<proteinExistence type="inferred from homology"/>
<keyword evidence="6" id="KW-1185">Reference proteome</keyword>
<dbReference type="RefSeq" id="WP_186703770.1">
    <property type="nucleotide sequence ID" value="NZ_JABWRY020000001.1"/>
</dbReference>
<evidence type="ECO:0000256" key="2">
    <source>
        <dbReference type="ARBA" id="ARBA00023239"/>
    </source>
</evidence>
<comment type="caution">
    <text evidence="5">The sequence shown here is derived from an EMBL/GenBank/DDBJ whole genome shotgun (WGS) entry which is preliminary data.</text>
</comment>
<protein>
    <submittedName>
        <fullName evidence="5">Type 1 glutamine amidotransferase domain-containing protein</fullName>
    </submittedName>
</protein>
<keyword evidence="1" id="KW-0346">Stress response</keyword>
<dbReference type="InterPro" id="IPR029062">
    <property type="entry name" value="Class_I_gatase-like"/>
</dbReference>
<evidence type="ECO:0000313" key="6">
    <source>
        <dbReference type="Proteomes" id="UP001377692"/>
    </source>
</evidence>
<keyword evidence="5" id="KW-0315">Glutamine amidotransferase</keyword>
<evidence type="ECO:0000256" key="1">
    <source>
        <dbReference type="ARBA" id="ARBA00023016"/>
    </source>
</evidence>
<dbReference type="SUPFAM" id="SSF52317">
    <property type="entry name" value="Class I glutamine amidotransferase-like"/>
    <property type="match status" value="1"/>
</dbReference>
<dbReference type="InterPro" id="IPR002818">
    <property type="entry name" value="DJ-1/PfpI"/>
</dbReference>
<dbReference type="PANTHER" id="PTHR48094:SF11">
    <property type="entry name" value="GLUTATHIONE-INDEPENDENT GLYOXALASE HSP31-RELATED"/>
    <property type="match status" value="1"/>
</dbReference>
<organism evidence="5 6">
    <name type="scientific">Pseudomonas kermanshahensis</name>
    <dbReference type="NCBI Taxonomy" id="2745482"/>
    <lineage>
        <taxon>Bacteria</taxon>
        <taxon>Pseudomonadati</taxon>
        <taxon>Pseudomonadota</taxon>
        <taxon>Gammaproteobacteria</taxon>
        <taxon>Pseudomonadales</taxon>
        <taxon>Pseudomonadaceae</taxon>
        <taxon>Pseudomonas</taxon>
    </lineage>
</organism>
<evidence type="ECO:0000256" key="3">
    <source>
        <dbReference type="ARBA" id="ARBA00038493"/>
    </source>
</evidence>
<dbReference type="Proteomes" id="UP001377692">
    <property type="component" value="Unassembled WGS sequence"/>
</dbReference>
<name>A0ABU8QZN6_9PSED</name>
<keyword evidence="2" id="KW-0456">Lyase</keyword>
<sequence length="229" mass="25510">MSKKKMLVVLTNTAKYPTLKRATGLWLGEAVHFVEKVEKAGYDVDYVSPSGGYVPIDPHSLQMAPDLDWKWYDDKDFMTRLGATLSPGLVKADDYSVIYYTGGHGVMYDFANDQPLQELARKIYENKGVVAAVCHGVVGLLNIKLSDNSLLLKDRQVTGFSNIEEQLVELDKVVPFLTENELVARGGIYSKHDDPWKPYVVSDDRLITGQNPDSTATLAEKVLARLEAK</sequence>
<comment type="similarity">
    <text evidence="3">Belongs to the peptidase C56 family. HSP31-like subfamily.</text>
</comment>
<accession>A0ABU8QZN6</accession>